<comment type="catalytic activity">
    <reaction evidence="1">
        <text>ATP + protein L-histidine = ADP + protein N-phospho-L-histidine.</text>
        <dbReference type="EC" id="2.7.13.3"/>
    </reaction>
</comment>
<evidence type="ECO:0000256" key="5">
    <source>
        <dbReference type="ARBA" id="ARBA00022777"/>
    </source>
</evidence>
<dbReference type="OrthoDB" id="9810447at2"/>
<dbReference type="PROSITE" id="PS50109">
    <property type="entry name" value="HIS_KIN"/>
    <property type="match status" value="1"/>
</dbReference>
<protein>
    <recommendedName>
        <fullName evidence="2">histidine kinase</fullName>
        <ecNumber evidence="2">2.7.13.3</ecNumber>
    </recommendedName>
</protein>
<dbReference type="PRINTS" id="PR00344">
    <property type="entry name" value="BCTRLSENSOR"/>
</dbReference>
<proteinExistence type="predicted"/>
<dbReference type="Pfam" id="PF13181">
    <property type="entry name" value="TPR_8"/>
    <property type="match status" value="3"/>
</dbReference>
<evidence type="ECO:0000256" key="4">
    <source>
        <dbReference type="ARBA" id="ARBA00022679"/>
    </source>
</evidence>
<dbReference type="InterPro" id="IPR004358">
    <property type="entry name" value="Sig_transdc_His_kin-like_C"/>
</dbReference>
<feature type="region of interest" description="Disordered" evidence="8">
    <location>
        <begin position="691"/>
        <end position="717"/>
    </location>
</feature>
<dbReference type="CDD" id="cd00082">
    <property type="entry name" value="HisKA"/>
    <property type="match status" value="1"/>
</dbReference>
<reference evidence="12" key="1">
    <citation type="submission" date="2016-11" db="EMBL/GenBank/DDBJ databases">
        <title>Trade-off between light-utilization and light-protection in marine flavobacteria.</title>
        <authorList>
            <person name="Kumagai Y."/>
            <person name="Yoshizawa S."/>
            <person name="Kogure K."/>
        </authorList>
    </citation>
    <scope>NUCLEOTIDE SEQUENCE [LARGE SCALE GENOMIC DNA]</scope>
    <source>
        <strain evidence="12">SG-18</strain>
    </source>
</reference>
<dbReference type="SUPFAM" id="SSF55874">
    <property type="entry name" value="ATPase domain of HSP90 chaperone/DNA topoisomerase II/histidine kinase"/>
    <property type="match status" value="1"/>
</dbReference>
<dbReference type="GO" id="GO:0005886">
    <property type="term" value="C:plasma membrane"/>
    <property type="evidence" value="ECO:0007669"/>
    <property type="project" value="TreeGrafter"/>
</dbReference>
<dbReference type="InterPro" id="IPR005467">
    <property type="entry name" value="His_kinase_dom"/>
</dbReference>
<feature type="domain" description="Histidine kinase" evidence="10">
    <location>
        <begin position="470"/>
        <end position="686"/>
    </location>
</feature>
<evidence type="ECO:0000256" key="3">
    <source>
        <dbReference type="ARBA" id="ARBA00022553"/>
    </source>
</evidence>
<name>A0A2S7T6A8_9FLAO</name>
<keyword evidence="5" id="KW-0418">Kinase</keyword>
<dbReference type="EMBL" id="MQVX01000001">
    <property type="protein sequence ID" value="PQJ15128.1"/>
    <property type="molecule type" value="Genomic_DNA"/>
</dbReference>
<evidence type="ECO:0000313" key="11">
    <source>
        <dbReference type="EMBL" id="PQJ15128.1"/>
    </source>
</evidence>
<evidence type="ECO:0000256" key="9">
    <source>
        <dbReference type="SAM" id="Phobius"/>
    </source>
</evidence>
<organism evidence="11 12">
    <name type="scientific">Aureicoccus marinus</name>
    <dbReference type="NCBI Taxonomy" id="754435"/>
    <lineage>
        <taxon>Bacteria</taxon>
        <taxon>Pseudomonadati</taxon>
        <taxon>Bacteroidota</taxon>
        <taxon>Flavobacteriia</taxon>
        <taxon>Flavobacteriales</taxon>
        <taxon>Flavobacteriaceae</taxon>
        <taxon>Aureicoccus</taxon>
    </lineage>
</organism>
<dbReference type="Pfam" id="PF13424">
    <property type="entry name" value="TPR_12"/>
    <property type="match status" value="1"/>
</dbReference>
<keyword evidence="3" id="KW-0597">Phosphoprotein</keyword>
<feature type="repeat" description="TPR" evidence="6">
    <location>
        <begin position="219"/>
        <end position="252"/>
    </location>
</feature>
<comment type="caution">
    <text evidence="11">The sequence shown here is derived from an EMBL/GenBank/DDBJ whole genome shotgun (WGS) entry which is preliminary data.</text>
</comment>
<dbReference type="PROSITE" id="PS50005">
    <property type="entry name" value="TPR"/>
    <property type="match status" value="2"/>
</dbReference>
<feature type="repeat" description="TPR" evidence="6">
    <location>
        <begin position="139"/>
        <end position="172"/>
    </location>
</feature>
<keyword evidence="9" id="KW-0472">Membrane</keyword>
<dbReference type="InterPro" id="IPR011990">
    <property type="entry name" value="TPR-like_helical_dom_sf"/>
</dbReference>
<keyword evidence="9" id="KW-1133">Transmembrane helix</keyword>
<keyword evidence="9" id="KW-0812">Transmembrane</keyword>
<dbReference type="SMART" id="SM00388">
    <property type="entry name" value="HisKA"/>
    <property type="match status" value="1"/>
</dbReference>
<keyword evidence="7" id="KW-0175">Coiled coil</keyword>
<sequence length="717" mass="82097">MAIFNNKSIFFGHVFLFFIGIALPLSLGAQDQERDSLLAAYHQATYRLEKNTMEIDSSYINLLNQLARTFRYKKRDSLGYFAEEALKQSKRIGYAKGEMEATMELANYYSDLGKQALAIKYFNRSLAISKKIEEKDTQLSIMSNLGHEYAYQGQLDRSLKTFLEAITLAEEEDNNDMLSILHEAVAQLYIEQEDYPIALAQYKIIDSINTVIGYPVFQAETWSNLASVYSKIGQSERALETIDKSIAIFKEEGITDWLAYAYSVKGEVYEEKGNYHWSLHWYDKCRQLHADLDDPRSEIELYQGLAKTYYGLKGFDQALQYGQKALGIAQQINDFDGQKTTTETLYKIHQARGEYDLAFEHLEWNKLLSDSLSKIQLKNMQELYQTETAFRVNAKNLKLYSERDNEQKARLARAVFLVVIVLLVSIYFMIKNHKKLTSLFEELKVKTQNLRNRENELREISRARDRLFSIIGHDLRSPIGALQGMLNLLDSGEIAKHEFIAFIPKLKGDVDHISFTLNNLLSWGQAQMDSTITKSSTVTVARKIEDQIRLLADAAEKKNIKVINEVTDDTKVWADTHHVDLIVRNLLSNALKFTPNHGLISFHAEDLKGYWQLCVKDTGIGMDEETLSTLFMKETNRTTYGTNNEKGTGLGLALCRELVQRNNGDLWVESELKKGSRFYFTLLKKEVRKFRKETTEMSAEPSSASSPSDQPQEGVLS</sequence>
<dbReference type="Gene3D" id="1.10.287.130">
    <property type="match status" value="1"/>
</dbReference>
<dbReference type="PANTHER" id="PTHR43047">
    <property type="entry name" value="TWO-COMPONENT HISTIDINE PROTEIN KINASE"/>
    <property type="match status" value="1"/>
</dbReference>
<gene>
    <name evidence="11" type="ORF">BST99_04750</name>
</gene>
<evidence type="ECO:0000259" key="10">
    <source>
        <dbReference type="PROSITE" id="PS50109"/>
    </source>
</evidence>
<dbReference type="SUPFAM" id="SSF48452">
    <property type="entry name" value="TPR-like"/>
    <property type="match status" value="2"/>
</dbReference>
<keyword evidence="4" id="KW-0808">Transferase</keyword>
<dbReference type="InterPro" id="IPR003594">
    <property type="entry name" value="HATPase_dom"/>
</dbReference>
<dbReference type="InterPro" id="IPR003661">
    <property type="entry name" value="HisK_dim/P_dom"/>
</dbReference>
<dbReference type="PANTHER" id="PTHR43047:SF72">
    <property type="entry name" value="OSMOSENSING HISTIDINE PROTEIN KINASE SLN1"/>
    <property type="match status" value="1"/>
</dbReference>
<dbReference type="InterPro" id="IPR036890">
    <property type="entry name" value="HATPase_C_sf"/>
</dbReference>
<dbReference type="GO" id="GO:0000155">
    <property type="term" value="F:phosphorelay sensor kinase activity"/>
    <property type="evidence" value="ECO:0007669"/>
    <property type="project" value="InterPro"/>
</dbReference>
<dbReference type="Pfam" id="PF02518">
    <property type="entry name" value="HATPase_c"/>
    <property type="match status" value="1"/>
</dbReference>
<keyword evidence="6" id="KW-0802">TPR repeat</keyword>
<dbReference type="Gene3D" id="3.30.565.10">
    <property type="entry name" value="Histidine kinase-like ATPase, C-terminal domain"/>
    <property type="match status" value="1"/>
</dbReference>
<accession>A0A2S7T6A8</accession>
<dbReference type="SUPFAM" id="SSF47384">
    <property type="entry name" value="Homodimeric domain of signal transducing histidine kinase"/>
    <property type="match status" value="1"/>
</dbReference>
<dbReference type="AlphaFoldDB" id="A0A2S7T6A8"/>
<evidence type="ECO:0000256" key="6">
    <source>
        <dbReference type="PROSITE-ProRule" id="PRU00339"/>
    </source>
</evidence>
<dbReference type="GO" id="GO:0009927">
    <property type="term" value="F:histidine phosphotransfer kinase activity"/>
    <property type="evidence" value="ECO:0007669"/>
    <property type="project" value="TreeGrafter"/>
</dbReference>
<feature type="coiled-coil region" evidence="7">
    <location>
        <begin position="433"/>
        <end position="463"/>
    </location>
</feature>
<dbReference type="EC" id="2.7.13.3" evidence="2"/>
<feature type="transmembrane region" description="Helical" evidence="9">
    <location>
        <begin position="411"/>
        <end position="430"/>
    </location>
</feature>
<evidence type="ECO:0000313" key="12">
    <source>
        <dbReference type="Proteomes" id="UP000239366"/>
    </source>
</evidence>
<dbReference type="SMART" id="SM00387">
    <property type="entry name" value="HATPase_c"/>
    <property type="match status" value="1"/>
</dbReference>
<keyword evidence="12" id="KW-1185">Reference proteome</keyword>
<dbReference type="Proteomes" id="UP000239366">
    <property type="component" value="Unassembled WGS sequence"/>
</dbReference>
<dbReference type="InterPro" id="IPR019734">
    <property type="entry name" value="TPR_rpt"/>
</dbReference>
<dbReference type="InterPro" id="IPR036097">
    <property type="entry name" value="HisK_dim/P_sf"/>
</dbReference>
<dbReference type="Gene3D" id="1.25.40.10">
    <property type="entry name" value="Tetratricopeptide repeat domain"/>
    <property type="match status" value="2"/>
</dbReference>
<dbReference type="SMART" id="SM00028">
    <property type="entry name" value="TPR"/>
    <property type="match status" value="5"/>
</dbReference>
<evidence type="ECO:0000256" key="1">
    <source>
        <dbReference type="ARBA" id="ARBA00000085"/>
    </source>
</evidence>
<evidence type="ECO:0000256" key="2">
    <source>
        <dbReference type="ARBA" id="ARBA00012438"/>
    </source>
</evidence>
<evidence type="ECO:0000256" key="8">
    <source>
        <dbReference type="SAM" id="MobiDB-lite"/>
    </source>
</evidence>
<feature type="compositionally biased region" description="Low complexity" evidence="8">
    <location>
        <begin position="698"/>
        <end position="708"/>
    </location>
</feature>
<evidence type="ECO:0000256" key="7">
    <source>
        <dbReference type="SAM" id="Coils"/>
    </source>
</evidence>
<dbReference type="RefSeq" id="WP_105000781.1">
    <property type="nucleotide sequence ID" value="NZ_MQVX01000001.1"/>
</dbReference>